<dbReference type="EMBL" id="PDOD01000003">
    <property type="protein sequence ID" value="PYZ92479.1"/>
    <property type="molecule type" value="Genomic_DNA"/>
</dbReference>
<dbReference type="OrthoDB" id="2966336at2"/>
<feature type="signal peptide" evidence="1">
    <location>
        <begin position="1"/>
        <end position="21"/>
    </location>
</feature>
<evidence type="ECO:0000256" key="1">
    <source>
        <dbReference type="SAM" id="SignalP"/>
    </source>
</evidence>
<accession>A0A323TBF3</accession>
<dbReference type="RefSeq" id="WP_110610031.1">
    <property type="nucleotide sequence ID" value="NZ_PDOD01000003.1"/>
</dbReference>
<sequence length="162" mass="18235">MKTKQIIICLLITCIFLGACNQPKPPEVEGEVQAQFHTEVKRKDWGRSLFGPGPASYGTIAKQGEPYDPATESNVTGKSFRSLNTPRQTEADDQEMIESVIYDIQGVTPGMVILIGGRAWVNVMFDENLNQQQQDQLVNEIEQKLIDANPRYDYEVIVNLFN</sequence>
<reference evidence="2 3" key="1">
    <citation type="submission" date="2017-10" db="EMBL/GenBank/DDBJ databases">
        <title>Bacillus sp. nov., a halophilic bacterium isolated from a Keqin Lake.</title>
        <authorList>
            <person name="Wang H."/>
        </authorList>
    </citation>
    <scope>NUCLEOTIDE SEQUENCE [LARGE SCALE GENOMIC DNA]</scope>
    <source>
        <strain evidence="2 3">KQ-12</strain>
    </source>
</reference>
<proteinExistence type="predicted"/>
<feature type="chain" id="PRO_5039246269" description="Sporulation protein" evidence="1">
    <location>
        <begin position="22"/>
        <end position="162"/>
    </location>
</feature>
<protein>
    <recommendedName>
        <fullName evidence="4">Sporulation protein</fullName>
    </recommendedName>
</protein>
<keyword evidence="3" id="KW-1185">Reference proteome</keyword>
<dbReference type="Proteomes" id="UP000248214">
    <property type="component" value="Unassembled WGS sequence"/>
</dbReference>
<dbReference type="PROSITE" id="PS51257">
    <property type="entry name" value="PROKAR_LIPOPROTEIN"/>
    <property type="match status" value="1"/>
</dbReference>
<organism evidence="2 3">
    <name type="scientific">Salipaludibacillus keqinensis</name>
    <dbReference type="NCBI Taxonomy" id="2045207"/>
    <lineage>
        <taxon>Bacteria</taxon>
        <taxon>Bacillati</taxon>
        <taxon>Bacillota</taxon>
        <taxon>Bacilli</taxon>
        <taxon>Bacillales</taxon>
        <taxon>Bacillaceae</taxon>
    </lineage>
</organism>
<evidence type="ECO:0000313" key="2">
    <source>
        <dbReference type="EMBL" id="PYZ92479.1"/>
    </source>
</evidence>
<evidence type="ECO:0008006" key="4">
    <source>
        <dbReference type="Google" id="ProtNLM"/>
    </source>
</evidence>
<keyword evidence="1" id="KW-0732">Signal</keyword>
<dbReference type="AlphaFoldDB" id="A0A323TBF3"/>
<name>A0A323TBF3_9BACI</name>
<gene>
    <name evidence="2" type="ORF">CR194_12460</name>
</gene>
<evidence type="ECO:0000313" key="3">
    <source>
        <dbReference type="Proteomes" id="UP000248214"/>
    </source>
</evidence>
<comment type="caution">
    <text evidence="2">The sequence shown here is derived from an EMBL/GenBank/DDBJ whole genome shotgun (WGS) entry which is preliminary data.</text>
</comment>